<accession>A0AAP0PMB1</accession>
<feature type="region of interest" description="Disordered" evidence="1">
    <location>
        <begin position="67"/>
        <end position="100"/>
    </location>
</feature>
<evidence type="ECO:0000256" key="1">
    <source>
        <dbReference type="SAM" id="MobiDB-lite"/>
    </source>
</evidence>
<gene>
    <name evidence="2" type="ORF">Scep_008014</name>
</gene>
<dbReference type="AlphaFoldDB" id="A0AAP0PMB1"/>
<feature type="region of interest" description="Disordered" evidence="1">
    <location>
        <begin position="119"/>
        <end position="160"/>
    </location>
</feature>
<reference evidence="2 3" key="1">
    <citation type="submission" date="2024-01" db="EMBL/GenBank/DDBJ databases">
        <title>Genome assemblies of Stephania.</title>
        <authorList>
            <person name="Yang L."/>
        </authorList>
    </citation>
    <scope>NUCLEOTIDE SEQUENCE [LARGE SCALE GENOMIC DNA]</scope>
    <source>
        <strain evidence="2">JXDWG</strain>
        <tissue evidence="2">Leaf</tissue>
    </source>
</reference>
<keyword evidence="3" id="KW-1185">Reference proteome</keyword>
<proteinExistence type="predicted"/>
<sequence length="178" mass="19075">MTETVARSDGSGEDVGAAKLRLAKRRLVATGVRTAAPARWRDDSAMRVAQWRGFGEPPKTTELWATRRTSNADGGSRCGGTAIEGIDARRSRTSSSGGGERHELLRVWWTAAAPAPSSRAAKAMTPVRRSGGSIARGAVNEVEQRRGAGGSIPDETQQQWTARHDFDEALLHDGLLAK</sequence>
<evidence type="ECO:0000313" key="3">
    <source>
        <dbReference type="Proteomes" id="UP001419268"/>
    </source>
</evidence>
<name>A0AAP0PMB1_9MAGN</name>
<evidence type="ECO:0000313" key="2">
    <source>
        <dbReference type="EMBL" id="KAK9149257.1"/>
    </source>
</evidence>
<dbReference type="EMBL" id="JBBNAG010000003">
    <property type="protein sequence ID" value="KAK9149257.1"/>
    <property type="molecule type" value="Genomic_DNA"/>
</dbReference>
<dbReference type="Proteomes" id="UP001419268">
    <property type="component" value="Unassembled WGS sequence"/>
</dbReference>
<organism evidence="2 3">
    <name type="scientific">Stephania cephalantha</name>
    <dbReference type="NCBI Taxonomy" id="152367"/>
    <lineage>
        <taxon>Eukaryota</taxon>
        <taxon>Viridiplantae</taxon>
        <taxon>Streptophyta</taxon>
        <taxon>Embryophyta</taxon>
        <taxon>Tracheophyta</taxon>
        <taxon>Spermatophyta</taxon>
        <taxon>Magnoliopsida</taxon>
        <taxon>Ranunculales</taxon>
        <taxon>Menispermaceae</taxon>
        <taxon>Menispermoideae</taxon>
        <taxon>Cissampelideae</taxon>
        <taxon>Stephania</taxon>
    </lineage>
</organism>
<protein>
    <submittedName>
        <fullName evidence="2">Uncharacterized protein</fullName>
    </submittedName>
</protein>
<comment type="caution">
    <text evidence="2">The sequence shown here is derived from an EMBL/GenBank/DDBJ whole genome shotgun (WGS) entry which is preliminary data.</text>
</comment>